<dbReference type="SUPFAM" id="SSF47473">
    <property type="entry name" value="EF-hand"/>
    <property type="match status" value="1"/>
</dbReference>
<evidence type="ECO:0000256" key="7">
    <source>
        <dbReference type="ARBA" id="ARBA00023207"/>
    </source>
</evidence>
<proteinExistence type="predicted"/>
<protein>
    <submittedName>
        <fullName evidence="13">Testican-1-like isoform X2</fullName>
    </submittedName>
</protein>
<keyword evidence="6" id="KW-0325">Glycoprotein</keyword>
<keyword evidence="14" id="KW-1185">Reference proteome</keyword>
<dbReference type="Pfam" id="PF10591">
    <property type="entry name" value="SPARC_Ca_bdg"/>
    <property type="match status" value="1"/>
</dbReference>
<sequence>MLLHFLLGFFALLLLQVEGRRPEMITVNNNNNGNSLDNDKWLSTVSQYDKDRYWNKFRDDDYFKNWSPSKPLDQELDFKAGREGETGRTTRAGLVKWRTEEGRALDATKEPCLKVKCPPHKVCMTHDYQTAICINHNQLVHSLKLNRGNLAHKHWMGAGNLAKCKPCPVTHPSPVCGSDGHTYSSKCKLEFQTCSSGRTMSLKCEGPCPCLPGQEVVRPRSEKNACNDRELRNLASRLKDWFGALHHDANRDVKPTASSDSATSRFDTSILPICKNSLGWMFNKLDMNYDLLLDQSELSGIYLDKYEQCMKPLFNSCDSFKDGKLSNNEWCYCFQKPDGLPCQNEISRIQNQSRRTTLVGVFIPRCNEEGYYKSTQCHGSTGQCWCVDKYGNEIAGSRKHGNPTCEEDQETSGDFGSGGAVVLLDDQEDDREQAEHQKAHKVRVHPRGAIEDDEDEEDDKDDEVGYVW</sequence>
<reference evidence="13 14" key="1">
    <citation type="submission" date="2021-05" db="EMBL/GenBank/DDBJ databases">
        <authorList>
            <person name="Zahm M."/>
            <person name="Klopp C."/>
            <person name="Cabau C."/>
            <person name="Kuhl H."/>
            <person name="Suciu R."/>
            <person name="Ciorpac M."/>
            <person name="Holostenco D."/>
            <person name="Gessner J."/>
            <person name="Wuertz S."/>
            <person name="Hohne C."/>
            <person name="Stock M."/>
            <person name="Gislard M."/>
            <person name="Lluch J."/>
            <person name="Milhes M."/>
            <person name="Lampietro C."/>
            <person name="Lopez Roques C."/>
            <person name="Donnadieu C."/>
            <person name="Du K."/>
            <person name="Schartl M."/>
            <person name="Guiguen Y."/>
        </authorList>
    </citation>
    <scope>NUCLEOTIDE SEQUENCE [LARGE SCALE GENOMIC DNA]</scope>
    <source>
        <strain evidence="13">Hh-F2</strain>
        <tissue evidence="13">Blood</tissue>
    </source>
</reference>
<dbReference type="Pfam" id="PF07648">
    <property type="entry name" value="Kazal_2"/>
    <property type="match status" value="1"/>
</dbReference>
<dbReference type="Proteomes" id="UP001369086">
    <property type="component" value="Unassembled WGS sequence"/>
</dbReference>
<dbReference type="Gene3D" id="4.10.800.10">
    <property type="entry name" value="Thyroglobulin type-1"/>
    <property type="match status" value="1"/>
</dbReference>
<evidence type="ECO:0000256" key="9">
    <source>
        <dbReference type="SAM" id="MobiDB-lite"/>
    </source>
</evidence>
<keyword evidence="2" id="KW-0964">Secreted</keyword>
<organism evidence="13 14">
    <name type="scientific">Huso huso</name>
    <name type="common">Beluga</name>
    <name type="synonym">Acipenser huso</name>
    <dbReference type="NCBI Taxonomy" id="61971"/>
    <lineage>
        <taxon>Eukaryota</taxon>
        <taxon>Metazoa</taxon>
        <taxon>Chordata</taxon>
        <taxon>Craniata</taxon>
        <taxon>Vertebrata</taxon>
        <taxon>Euteleostomi</taxon>
        <taxon>Actinopterygii</taxon>
        <taxon>Chondrostei</taxon>
        <taxon>Acipenseriformes</taxon>
        <taxon>Acipenseridae</taxon>
        <taxon>Huso</taxon>
    </lineage>
</organism>
<evidence type="ECO:0000313" key="14">
    <source>
        <dbReference type="Proteomes" id="UP001369086"/>
    </source>
</evidence>
<dbReference type="InterPro" id="IPR011992">
    <property type="entry name" value="EF-hand-dom_pair"/>
</dbReference>
<dbReference type="PROSITE" id="PS00484">
    <property type="entry name" value="THYROGLOBULIN_1_1"/>
    <property type="match status" value="1"/>
</dbReference>
<feature type="region of interest" description="Disordered" evidence="9">
    <location>
        <begin position="399"/>
        <end position="468"/>
    </location>
</feature>
<dbReference type="EMBL" id="JAHFZB010000025">
    <property type="protein sequence ID" value="KAK6474723.1"/>
    <property type="molecule type" value="Genomic_DNA"/>
</dbReference>
<dbReference type="Gene3D" id="1.10.238.10">
    <property type="entry name" value="EF-hand"/>
    <property type="match status" value="1"/>
</dbReference>
<evidence type="ECO:0000256" key="3">
    <source>
        <dbReference type="ARBA" id="ARBA00022729"/>
    </source>
</evidence>
<dbReference type="SMART" id="SM00211">
    <property type="entry name" value="TY"/>
    <property type="match status" value="1"/>
</dbReference>
<evidence type="ECO:0000256" key="8">
    <source>
        <dbReference type="PROSITE-ProRule" id="PRU00500"/>
    </source>
</evidence>
<dbReference type="PROSITE" id="PS51465">
    <property type="entry name" value="KAZAL_2"/>
    <property type="match status" value="1"/>
</dbReference>
<evidence type="ECO:0000256" key="1">
    <source>
        <dbReference type="ARBA" id="ARBA00004498"/>
    </source>
</evidence>
<dbReference type="SMART" id="SM00280">
    <property type="entry name" value="KAZAL"/>
    <property type="match status" value="1"/>
</dbReference>
<name>A0ABR0YQ53_HUSHU</name>
<keyword evidence="4" id="KW-0654">Proteoglycan</keyword>
<comment type="caution">
    <text evidence="13">The sequence shown here is derived from an EMBL/GenBank/DDBJ whole genome shotgun (WGS) entry which is preliminary data.</text>
</comment>
<evidence type="ECO:0000256" key="10">
    <source>
        <dbReference type="SAM" id="SignalP"/>
    </source>
</evidence>
<dbReference type="CDD" id="cd00191">
    <property type="entry name" value="TY"/>
    <property type="match status" value="1"/>
</dbReference>
<evidence type="ECO:0000256" key="4">
    <source>
        <dbReference type="ARBA" id="ARBA00022974"/>
    </source>
</evidence>
<keyword evidence="3 10" id="KW-0732">Signal</keyword>
<feature type="disulfide bond" evidence="8">
    <location>
        <begin position="377"/>
        <end position="384"/>
    </location>
</feature>
<dbReference type="Pfam" id="PF00086">
    <property type="entry name" value="Thyroglobulin_1"/>
    <property type="match status" value="1"/>
</dbReference>
<accession>A0ABR0YQ53</accession>
<dbReference type="InterPro" id="IPR000716">
    <property type="entry name" value="Thyroglobulin_1"/>
</dbReference>
<dbReference type="SUPFAM" id="SSF57610">
    <property type="entry name" value="Thyroglobulin type-1 domain"/>
    <property type="match status" value="1"/>
</dbReference>
<gene>
    <name evidence="13" type="ORF">HHUSO_G25597</name>
</gene>
<dbReference type="PANTHER" id="PTHR13866:SF17">
    <property type="entry name" value="TESTICAN-1"/>
    <property type="match status" value="1"/>
</dbReference>
<dbReference type="InterPro" id="IPR036857">
    <property type="entry name" value="Thyroglobulin_1_sf"/>
</dbReference>
<dbReference type="CDD" id="cd00104">
    <property type="entry name" value="KAZAL_FS"/>
    <property type="match status" value="1"/>
</dbReference>
<comment type="subcellular location">
    <subcellularLocation>
        <location evidence="1">Secreted</location>
        <location evidence="1">Extracellular space</location>
        <location evidence="1">Extracellular matrix</location>
    </subcellularLocation>
</comment>
<feature type="domain" description="Thyroglobulin type-1" evidence="11">
    <location>
        <begin position="339"/>
        <end position="405"/>
    </location>
</feature>
<dbReference type="Gene3D" id="3.30.60.30">
    <property type="match status" value="1"/>
</dbReference>
<evidence type="ECO:0000256" key="6">
    <source>
        <dbReference type="ARBA" id="ARBA00023180"/>
    </source>
</evidence>
<dbReference type="InterPro" id="IPR036058">
    <property type="entry name" value="Kazal_dom_sf"/>
</dbReference>
<dbReference type="PANTHER" id="PTHR13866">
    <property type="entry name" value="SPARC OSTEONECTIN"/>
    <property type="match status" value="1"/>
</dbReference>
<feature type="compositionally biased region" description="Acidic residues" evidence="9">
    <location>
        <begin position="451"/>
        <end position="468"/>
    </location>
</feature>
<dbReference type="InterPro" id="IPR002350">
    <property type="entry name" value="Kazal_dom"/>
</dbReference>
<feature type="signal peptide" evidence="10">
    <location>
        <begin position="1"/>
        <end position="19"/>
    </location>
</feature>
<dbReference type="SUPFAM" id="SSF100895">
    <property type="entry name" value="Kazal-type serine protease inhibitors"/>
    <property type="match status" value="1"/>
</dbReference>
<dbReference type="InterPro" id="IPR019577">
    <property type="entry name" value="SPARC/Testican_Ca-bd-dom"/>
</dbReference>
<dbReference type="PROSITE" id="PS51162">
    <property type="entry name" value="THYROGLOBULIN_1_2"/>
    <property type="match status" value="1"/>
</dbReference>
<comment type="caution">
    <text evidence="8">Lacks conserved residue(s) required for the propagation of feature annotation.</text>
</comment>
<feature type="chain" id="PRO_5045200594" evidence="10">
    <location>
        <begin position="20"/>
        <end position="468"/>
    </location>
</feature>
<feature type="domain" description="Kazal-like" evidence="12">
    <location>
        <begin position="158"/>
        <end position="209"/>
    </location>
</feature>
<evidence type="ECO:0000259" key="11">
    <source>
        <dbReference type="PROSITE" id="PS51162"/>
    </source>
</evidence>
<keyword evidence="7" id="KW-0357">Heparan sulfate</keyword>
<evidence type="ECO:0000313" key="13">
    <source>
        <dbReference type="EMBL" id="KAK6474723.1"/>
    </source>
</evidence>
<evidence type="ECO:0000259" key="12">
    <source>
        <dbReference type="PROSITE" id="PS51465"/>
    </source>
</evidence>
<keyword evidence="5 8" id="KW-1015">Disulfide bond</keyword>
<evidence type="ECO:0000256" key="5">
    <source>
        <dbReference type="ARBA" id="ARBA00023157"/>
    </source>
</evidence>
<evidence type="ECO:0000256" key="2">
    <source>
        <dbReference type="ARBA" id="ARBA00022525"/>
    </source>
</evidence>